<sequence>MLSGPSVVAQQGLRLAFYNRRLDAKDTRPFVVQCLCTPSRDELMPDREGTPDSSGHIRALIRIRPLFAFAKPCNGVYYFQLLSEQWVKPTFRGGYTYYNYLVVLDKQLTVFHSNDPANRAKFLRVRRQLEQNLGASKTDSLKALLLLGYKKVY</sequence>
<evidence type="ECO:0000313" key="1">
    <source>
        <dbReference type="EMBL" id="GAA4022600.1"/>
    </source>
</evidence>
<accession>A0ABP7T8E5</accession>
<keyword evidence="2" id="KW-1185">Reference proteome</keyword>
<dbReference type="EMBL" id="BAABDK010000001">
    <property type="protein sequence ID" value="GAA4022600.1"/>
    <property type="molecule type" value="Genomic_DNA"/>
</dbReference>
<proteinExistence type="predicted"/>
<reference evidence="2" key="1">
    <citation type="journal article" date="2019" name="Int. J. Syst. Evol. Microbiol.">
        <title>The Global Catalogue of Microorganisms (GCM) 10K type strain sequencing project: providing services to taxonomists for standard genome sequencing and annotation.</title>
        <authorList>
            <consortium name="The Broad Institute Genomics Platform"/>
            <consortium name="The Broad Institute Genome Sequencing Center for Infectious Disease"/>
            <person name="Wu L."/>
            <person name="Ma J."/>
        </authorList>
    </citation>
    <scope>NUCLEOTIDE SEQUENCE [LARGE SCALE GENOMIC DNA]</scope>
    <source>
        <strain evidence="2">JCM 17225</strain>
    </source>
</reference>
<evidence type="ECO:0000313" key="2">
    <source>
        <dbReference type="Proteomes" id="UP001501469"/>
    </source>
</evidence>
<gene>
    <name evidence="1" type="ORF">GCM10022409_02950</name>
</gene>
<comment type="caution">
    <text evidence="1">The sequence shown here is derived from an EMBL/GenBank/DDBJ whole genome shotgun (WGS) entry which is preliminary data.</text>
</comment>
<name>A0ABP7T8E5_9BACT</name>
<organism evidence="1 2">
    <name type="scientific">Hymenobacter glaciei</name>
    <dbReference type="NCBI Taxonomy" id="877209"/>
    <lineage>
        <taxon>Bacteria</taxon>
        <taxon>Pseudomonadati</taxon>
        <taxon>Bacteroidota</taxon>
        <taxon>Cytophagia</taxon>
        <taxon>Cytophagales</taxon>
        <taxon>Hymenobacteraceae</taxon>
        <taxon>Hymenobacter</taxon>
    </lineage>
</organism>
<dbReference type="Proteomes" id="UP001501469">
    <property type="component" value="Unassembled WGS sequence"/>
</dbReference>
<protein>
    <submittedName>
        <fullName evidence="1">Uncharacterized protein</fullName>
    </submittedName>
</protein>